<dbReference type="OrthoDB" id="3172239at2759"/>
<gene>
    <name evidence="1" type="ORF">M413DRAFT_442587</name>
</gene>
<feature type="non-terminal residue" evidence="1">
    <location>
        <position position="174"/>
    </location>
</feature>
<sequence>MGGKHYTLRGVDASHLARSTVIVLPIAEVQILYLSGGLLGIDWPELLHHLKKIHTIHVRHVFPGKLIDALAGGVEQSMGSSRPTTVILPQLRSLWLTDVDFSGRTQRSFLEFLQFRAHAGSAIQELHIQNCLCLYEREVEMMKEFVQDVDWDGIEENDPYDDWGYNDYGGMDSS</sequence>
<reference evidence="1 2" key="1">
    <citation type="submission" date="2014-04" db="EMBL/GenBank/DDBJ databases">
        <authorList>
            <consortium name="DOE Joint Genome Institute"/>
            <person name="Kuo A."/>
            <person name="Gay G."/>
            <person name="Dore J."/>
            <person name="Kohler A."/>
            <person name="Nagy L.G."/>
            <person name="Floudas D."/>
            <person name="Copeland A."/>
            <person name="Barry K.W."/>
            <person name="Cichocki N."/>
            <person name="Veneault-Fourrey C."/>
            <person name="LaButti K."/>
            <person name="Lindquist E.A."/>
            <person name="Lipzen A."/>
            <person name="Lundell T."/>
            <person name="Morin E."/>
            <person name="Murat C."/>
            <person name="Sun H."/>
            <person name="Tunlid A."/>
            <person name="Henrissat B."/>
            <person name="Grigoriev I.V."/>
            <person name="Hibbett D.S."/>
            <person name="Martin F."/>
            <person name="Nordberg H.P."/>
            <person name="Cantor M.N."/>
            <person name="Hua S.X."/>
        </authorList>
    </citation>
    <scope>NUCLEOTIDE SEQUENCE [LARGE SCALE GENOMIC DNA]</scope>
    <source>
        <strain evidence="2">h7</strain>
    </source>
</reference>
<name>A0A0C3CLL7_HEBCY</name>
<organism evidence="1 2">
    <name type="scientific">Hebeloma cylindrosporum</name>
    <dbReference type="NCBI Taxonomy" id="76867"/>
    <lineage>
        <taxon>Eukaryota</taxon>
        <taxon>Fungi</taxon>
        <taxon>Dikarya</taxon>
        <taxon>Basidiomycota</taxon>
        <taxon>Agaricomycotina</taxon>
        <taxon>Agaricomycetes</taxon>
        <taxon>Agaricomycetidae</taxon>
        <taxon>Agaricales</taxon>
        <taxon>Agaricineae</taxon>
        <taxon>Hymenogastraceae</taxon>
        <taxon>Hebeloma</taxon>
    </lineage>
</organism>
<dbReference type="Proteomes" id="UP000053424">
    <property type="component" value="Unassembled WGS sequence"/>
</dbReference>
<accession>A0A0C3CLL7</accession>
<protein>
    <recommendedName>
        <fullName evidence="3">F-box domain-containing protein</fullName>
    </recommendedName>
</protein>
<reference evidence="2" key="2">
    <citation type="submission" date="2015-01" db="EMBL/GenBank/DDBJ databases">
        <title>Evolutionary Origins and Diversification of the Mycorrhizal Mutualists.</title>
        <authorList>
            <consortium name="DOE Joint Genome Institute"/>
            <consortium name="Mycorrhizal Genomics Consortium"/>
            <person name="Kohler A."/>
            <person name="Kuo A."/>
            <person name="Nagy L.G."/>
            <person name="Floudas D."/>
            <person name="Copeland A."/>
            <person name="Barry K.W."/>
            <person name="Cichocki N."/>
            <person name="Veneault-Fourrey C."/>
            <person name="LaButti K."/>
            <person name="Lindquist E.A."/>
            <person name="Lipzen A."/>
            <person name="Lundell T."/>
            <person name="Morin E."/>
            <person name="Murat C."/>
            <person name="Riley R."/>
            <person name="Ohm R."/>
            <person name="Sun H."/>
            <person name="Tunlid A."/>
            <person name="Henrissat B."/>
            <person name="Grigoriev I.V."/>
            <person name="Hibbett D.S."/>
            <person name="Martin F."/>
        </authorList>
    </citation>
    <scope>NUCLEOTIDE SEQUENCE [LARGE SCALE GENOMIC DNA]</scope>
    <source>
        <strain evidence="2">h7</strain>
    </source>
</reference>
<evidence type="ECO:0008006" key="3">
    <source>
        <dbReference type="Google" id="ProtNLM"/>
    </source>
</evidence>
<dbReference type="EMBL" id="KN831773">
    <property type="protein sequence ID" value="KIM44636.1"/>
    <property type="molecule type" value="Genomic_DNA"/>
</dbReference>
<dbReference type="HOGENOM" id="CLU_1543706_0_0_1"/>
<proteinExistence type="predicted"/>
<evidence type="ECO:0000313" key="1">
    <source>
        <dbReference type="EMBL" id="KIM44636.1"/>
    </source>
</evidence>
<keyword evidence="2" id="KW-1185">Reference proteome</keyword>
<dbReference type="AlphaFoldDB" id="A0A0C3CLL7"/>
<evidence type="ECO:0000313" key="2">
    <source>
        <dbReference type="Proteomes" id="UP000053424"/>
    </source>
</evidence>
<dbReference type="SUPFAM" id="SSF52047">
    <property type="entry name" value="RNI-like"/>
    <property type="match status" value="1"/>
</dbReference>